<dbReference type="GO" id="GO:0008270">
    <property type="term" value="F:zinc ion binding"/>
    <property type="evidence" value="ECO:0007669"/>
    <property type="project" value="UniProtKB-UniRule"/>
</dbReference>
<keyword evidence="7 12" id="KW-0862">Zinc</keyword>
<dbReference type="Gene3D" id="3.30.54.20">
    <property type="match status" value="1"/>
</dbReference>
<keyword evidence="6 12" id="KW-0547">Nucleotide-binding</keyword>
<reference evidence="14 15" key="1">
    <citation type="journal article" date="2019" name="Environ. Microbiol.">
        <title>Genomics insights into ecotype formation of ammonia-oxidizing archaea in the deep ocean.</title>
        <authorList>
            <person name="Wang Y."/>
            <person name="Huang J.M."/>
            <person name="Cui G.J."/>
            <person name="Nunoura T."/>
            <person name="Takaki Y."/>
            <person name="Li W.L."/>
            <person name="Li J."/>
            <person name="Gao Z.M."/>
            <person name="Takai K."/>
            <person name="Zhang A.Q."/>
            <person name="Stepanauskas R."/>
        </authorList>
    </citation>
    <scope>NUCLEOTIDE SEQUENCE [LARGE SCALE GENOMIC DNA]</scope>
    <source>
        <strain evidence="14 15">L15a</strain>
    </source>
</reference>
<dbReference type="Gene3D" id="3.30.930.10">
    <property type="entry name" value="Bira Bifunctional Protein, Domain 2"/>
    <property type="match status" value="1"/>
</dbReference>
<dbReference type="InterPro" id="IPR018163">
    <property type="entry name" value="Thr/Ala-tRNA-synth_IIc_edit"/>
</dbReference>
<dbReference type="HAMAP" id="MF_00036_A">
    <property type="entry name" value="Ala_tRNA_synth_A"/>
    <property type="match status" value="1"/>
</dbReference>
<dbReference type="InterPro" id="IPR003156">
    <property type="entry name" value="DHHA1_dom"/>
</dbReference>
<comment type="domain">
    <text evidence="12">Consists of three domains; the N-terminal catalytic domain, the editing domain and the C-terminal C-Ala domain. The editing domain removes incorrectly charged amino acids, while the C-Ala domain, along with tRNA(Ala), serves as a bridge to cooperatively bring together the editing and aminoacylation centers thus stimulating deacylation of misacylated tRNAs.</text>
</comment>
<dbReference type="PROSITE" id="PS50860">
    <property type="entry name" value="AA_TRNA_LIGASE_II_ALA"/>
    <property type="match status" value="1"/>
</dbReference>
<dbReference type="NCBIfam" id="TIGR00344">
    <property type="entry name" value="alaS"/>
    <property type="match status" value="1"/>
</dbReference>
<gene>
    <name evidence="12" type="primary">alaS</name>
    <name evidence="14" type="ORF">HX858_08100</name>
</gene>
<comment type="caution">
    <text evidence="14">The sequence shown here is derived from an EMBL/GenBank/DDBJ whole genome shotgun (WGS) entry which is preliminary data.</text>
</comment>
<dbReference type="InterPro" id="IPR018165">
    <property type="entry name" value="Ala-tRNA-synth_IIc_core"/>
</dbReference>
<feature type="binding site" evidence="12">
    <location>
        <position position="588"/>
    </location>
    <ligand>
        <name>Zn(2+)</name>
        <dbReference type="ChEBI" id="CHEBI:29105"/>
    </ligand>
</feature>
<evidence type="ECO:0000256" key="2">
    <source>
        <dbReference type="ARBA" id="ARBA00022490"/>
    </source>
</evidence>
<organism evidence="14 15">
    <name type="scientific">Marine Group I thaumarchaeote</name>
    <dbReference type="NCBI Taxonomy" id="2511932"/>
    <lineage>
        <taxon>Archaea</taxon>
        <taxon>Nitrososphaerota</taxon>
        <taxon>Marine Group I</taxon>
    </lineage>
</organism>
<dbReference type="FunFam" id="3.10.310.40:FF:000001">
    <property type="entry name" value="Alanine--tRNA ligase"/>
    <property type="match status" value="1"/>
</dbReference>
<dbReference type="InterPro" id="IPR018162">
    <property type="entry name" value="Ala-tRNA-ligase_IIc_anticod-bd"/>
</dbReference>
<dbReference type="InterPro" id="IPR018164">
    <property type="entry name" value="Ala-tRNA-synth_IIc_N"/>
</dbReference>
<comment type="catalytic activity">
    <reaction evidence="12">
        <text>tRNA(Ala) + L-alanine + ATP = L-alanyl-tRNA(Ala) + AMP + diphosphate</text>
        <dbReference type="Rhea" id="RHEA:12540"/>
        <dbReference type="Rhea" id="RHEA-COMP:9657"/>
        <dbReference type="Rhea" id="RHEA-COMP:9923"/>
        <dbReference type="ChEBI" id="CHEBI:30616"/>
        <dbReference type="ChEBI" id="CHEBI:33019"/>
        <dbReference type="ChEBI" id="CHEBI:57972"/>
        <dbReference type="ChEBI" id="CHEBI:78442"/>
        <dbReference type="ChEBI" id="CHEBI:78497"/>
        <dbReference type="ChEBI" id="CHEBI:456215"/>
        <dbReference type="EC" id="6.1.1.7"/>
    </reaction>
</comment>
<dbReference type="InterPro" id="IPR045864">
    <property type="entry name" value="aa-tRNA-synth_II/BPL/LPL"/>
</dbReference>
<dbReference type="Gene3D" id="3.30.980.10">
    <property type="entry name" value="Threonyl-trna Synthetase, Chain A, domain 2"/>
    <property type="match status" value="1"/>
</dbReference>
<dbReference type="InterPro" id="IPR022429">
    <property type="entry name" value="Ala-tRNA_lgiase_arc"/>
</dbReference>
<dbReference type="PRINTS" id="PR00980">
    <property type="entry name" value="TRNASYNTHALA"/>
</dbReference>
<evidence type="ECO:0000256" key="4">
    <source>
        <dbReference type="ARBA" id="ARBA00022598"/>
    </source>
</evidence>
<comment type="cofactor">
    <cofactor evidence="12">
        <name>Zn(2+)</name>
        <dbReference type="ChEBI" id="CHEBI:29105"/>
    </cofactor>
    <text evidence="12">Binds 1 zinc ion per subunit.</text>
</comment>
<dbReference type="GO" id="GO:0000049">
    <property type="term" value="F:tRNA binding"/>
    <property type="evidence" value="ECO:0007669"/>
    <property type="project" value="UniProtKB-KW"/>
</dbReference>
<dbReference type="NCBIfam" id="TIGR03683">
    <property type="entry name" value="A-tRNA_syn_arch"/>
    <property type="match status" value="1"/>
</dbReference>
<dbReference type="InterPro" id="IPR002318">
    <property type="entry name" value="Ala-tRNA-lgiase_IIc"/>
</dbReference>
<proteinExistence type="inferred from homology"/>
<evidence type="ECO:0000256" key="8">
    <source>
        <dbReference type="ARBA" id="ARBA00022840"/>
    </source>
</evidence>
<evidence type="ECO:0000256" key="5">
    <source>
        <dbReference type="ARBA" id="ARBA00022723"/>
    </source>
</evidence>
<dbReference type="Pfam" id="PF07973">
    <property type="entry name" value="tRNA_SAD"/>
    <property type="match status" value="1"/>
</dbReference>
<sequence length="902" mass="102821">MDKREILKEFSSDSDRYYKVKLFDEQGFVRKSCSKCGRFFWTLDSGRDMCPEDANDTYSFIGEPPTTKRFDYTESWKQVEEFFVKNGHTSVSRYPVVCRWRDDLYFTIASIVDFQRVMGSKVVFEFPANPLIVPQTCLRFKDLENVGVTGRHFSSFCMIGQHSIPDSNGYWKDECIDLDFRLLTEQFGIKKEEVVFVEDVWEGGGSFGSSLEYFVKGLELGNAVFTEFQGELGKHTVLDQKIIDMGAGLERFAWITMGTPTAYDCCFGPITNHLMQKIGIESDSDMLRNYFTAISKNLEIYDDLIDVRKHAVKNTGLTDDQVNKIITPLEGMYLIADHLRTLIFAIADGALPSNVGGGYNLRMMIRRIRGTVDRMNLKLDIDELVDMHIDYLKDTYPELDEKRQDVKTILKIESQRYVESKSRMKKIAKKMSQKDRAPTVDELITLYESDGVTPEYLKEINAISEIPSSFYAKLSDLHQSDRKKTVEQLSIEDLPETEMLFYKDDPMSFDAKVLRVIDQSVVLDRTSFYARGGGQEPDYGTISGSKVIDVNKHGSVILHKLEGDIPKEGDTVSCIVDETRRSNITKNHTSTHILNASSRKILGSWVWQHSAFKDDDHARLDITHHSSLTKKQKQQIEDAANDMVKQDLSVTIEYFDRGTAEQKYGFRIYQGGVVPVKSVRIVSIEDKDIEACGGTHVKKTGDIELIKITRTKRIQDGVIRIEFVSGNTAQAYVNEQESTLVEMSEMRKGKEEIKREREETKEETRRIIPLIVEDFLKKNTDTNDKKIIWKDIHLEKTDFGKLCFVSSSVYDEFFHMNLGKQLIKKDSSLVYFGIFEDNNMSRIITYAGENVPEEKNARSLVTEISKILGGAGGGDAKFAQGGGKNRDKMSEALSKAKSMVLE</sequence>
<dbReference type="FunFam" id="3.30.980.10:FF:000004">
    <property type="entry name" value="Alanine--tRNA ligase, cytoplasmic"/>
    <property type="match status" value="1"/>
</dbReference>
<dbReference type="InterPro" id="IPR012947">
    <property type="entry name" value="tRNA_SAD"/>
</dbReference>
<dbReference type="SUPFAM" id="SSF101353">
    <property type="entry name" value="Putative anticodon-binding domain of alanyl-tRNA synthetase (AlaRS)"/>
    <property type="match status" value="1"/>
</dbReference>
<dbReference type="PANTHER" id="PTHR11777:SF9">
    <property type="entry name" value="ALANINE--TRNA LIGASE, CYTOPLASMIC"/>
    <property type="match status" value="1"/>
</dbReference>
<dbReference type="FunFam" id="3.30.54.20:FF:000008">
    <property type="entry name" value="Alanine--tRNA ligase"/>
    <property type="match status" value="1"/>
</dbReference>
<evidence type="ECO:0000256" key="9">
    <source>
        <dbReference type="ARBA" id="ARBA00022884"/>
    </source>
</evidence>
<dbReference type="GO" id="GO:0005524">
    <property type="term" value="F:ATP binding"/>
    <property type="evidence" value="ECO:0007669"/>
    <property type="project" value="UniProtKB-UniRule"/>
</dbReference>
<dbReference type="GO" id="GO:0006419">
    <property type="term" value="P:alanyl-tRNA aminoacylation"/>
    <property type="evidence" value="ECO:0007669"/>
    <property type="project" value="UniProtKB-UniRule"/>
</dbReference>
<evidence type="ECO:0000313" key="15">
    <source>
        <dbReference type="Proteomes" id="UP000575480"/>
    </source>
</evidence>
<dbReference type="SUPFAM" id="SSF50447">
    <property type="entry name" value="Translation proteins"/>
    <property type="match status" value="1"/>
</dbReference>
<keyword evidence="8 12" id="KW-0067">ATP-binding</keyword>
<feature type="binding site" evidence="12">
    <location>
        <position position="696"/>
    </location>
    <ligand>
        <name>Zn(2+)</name>
        <dbReference type="ChEBI" id="CHEBI:29105"/>
    </ligand>
</feature>
<dbReference type="Gene3D" id="3.10.310.40">
    <property type="match status" value="1"/>
</dbReference>
<feature type="binding site" evidence="12">
    <location>
        <position position="592"/>
    </location>
    <ligand>
        <name>Zn(2+)</name>
        <dbReference type="ChEBI" id="CHEBI:29105"/>
    </ligand>
</feature>
<accession>A0A7K4MXL5</accession>
<dbReference type="SUPFAM" id="SSF55681">
    <property type="entry name" value="Class II aaRS and biotin synthetases"/>
    <property type="match status" value="1"/>
</dbReference>
<comment type="subcellular location">
    <subcellularLocation>
        <location evidence="12">Cytoplasm</location>
    </subcellularLocation>
</comment>
<comment type="function">
    <text evidence="12">Catalyzes the attachment of alanine to tRNA(Ala) in a two-step reaction: alanine is first activated by ATP to form Ala-AMP and then transferred to the acceptor end of tRNA(Ala). Also edits incorrectly charged Ser-tRNA(Ala) and Gly-tRNA(Ala) via its editing domain.</text>
</comment>
<dbReference type="SUPFAM" id="SSF55186">
    <property type="entry name" value="ThrRS/AlaRS common domain"/>
    <property type="match status" value="1"/>
</dbReference>
<dbReference type="GO" id="GO:0004813">
    <property type="term" value="F:alanine-tRNA ligase activity"/>
    <property type="evidence" value="ECO:0007669"/>
    <property type="project" value="UniProtKB-UniRule"/>
</dbReference>
<evidence type="ECO:0000313" key="14">
    <source>
        <dbReference type="EMBL" id="NWJ57693.1"/>
    </source>
</evidence>
<dbReference type="EC" id="6.1.1.7" evidence="12"/>
<dbReference type="InterPro" id="IPR009000">
    <property type="entry name" value="Transl_B-barrel_sf"/>
</dbReference>
<dbReference type="EMBL" id="JACATH010000011">
    <property type="protein sequence ID" value="NWJ57693.1"/>
    <property type="molecule type" value="Genomic_DNA"/>
</dbReference>
<feature type="domain" description="Alanyl-transfer RNA synthetases family profile" evidence="13">
    <location>
        <begin position="70"/>
        <end position="735"/>
    </location>
</feature>
<evidence type="ECO:0000259" key="13">
    <source>
        <dbReference type="PROSITE" id="PS50860"/>
    </source>
</evidence>
<feature type="binding site" evidence="12">
    <location>
        <position position="692"/>
    </location>
    <ligand>
        <name>Zn(2+)</name>
        <dbReference type="ChEBI" id="CHEBI:29105"/>
    </ligand>
</feature>
<evidence type="ECO:0000256" key="7">
    <source>
        <dbReference type="ARBA" id="ARBA00022833"/>
    </source>
</evidence>
<dbReference type="Pfam" id="PF01411">
    <property type="entry name" value="tRNA-synt_2c"/>
    <property type="match status" value="1"/>
</dbReference>
<keyword evidence="3 12" id="KW-0820">tRNA-binding</keyword>
<evidence type="ECO:0000256" key="6">
    <source>
        <dbReference type="ARBA" id="ARBA00022741"/>
    </source>
</evidence>
<dbReference type="GO" id="GO:0002161">
    <property type="term" value="F:aminoacyl-tRNA deacylase activity"/>
    <property type="evidence" value="ECO:0007669"/>
    <property type="project" value="UniProtKB-ARBA"/>
</dbReference>
<dbReference type="Gene3D" id="2.40.30.130">
    <property type="match status" value="1"/>
</dbReference>
<dbReference type="InterPro" id="IPR050058">
    <property type="entry name" value="Ala-tRNA_ligase"/>
</dbReference>
<dbReference type="Pfam" id="PF02272">
    <property type="entry name" value="DHHA1"/>
    <property type="match status" value="1"/>
</dbReference>
<evidence type="ECO:0000256" key="11">
    <source>
        <dbReference type="ARBA" id="ARBA00023146"/>
    </source>
</evidence>
<evidence type="ECO:0000256" key="12">
    <source>
        <dbReference type="HAMAP-Rule" id="MF_00036"/>
    </source>
</evidence>
<dbReference type="GO" id="GO:0005737">
    <property type="term" value="C:cytoplasm"/>
    <property type="evidence" value="ECO:0007669"/>
    <property type="project" value="UniProtKB-SubCell"/>
</dbReference>
<dbReference type="Proteomes" id="UP000575480">
    <property type="component" value="Unassembled WGS sequence"/>
</dbReference>
<evidence type="ECO:0000256" key="3">
    <source>
        <dbReference type="ARBA" id="ARBA00022555"/>
    </source>
</evidence>
<keyword evidence="11 12" id="KW-0030">Aminoacyl-tRNA synthetase</keyword>
<keyword evidence="9 12" id="KW-0694">RNA-binding</keyword>
<dbReference type="AlphaFoldDB" id="A0A7K4MXL5"/>
<keyword evidence="10 12" id="KW-0648">Protein biosynthesis</keyword>
<dbReference type="SMART" id="SM00863">
    <property type="entry name" value="tRNA_SAD"/>
    <property type="match status" value="1"/>
</dbReference>
<dbReference type="PANTHER" id="PTHR11777">
    <property type="entry name" value="ALANYL-TRNA SYNTHETASE"/>
    <property type="match status" value="1"/>
</dbReference>
<comment type="similarity">
    <text evidence="1 12">Belongs to the class-II aminoacyl-tRNA synthetase family.</text>
</comment>
<keyword evidence="2 12" id="KW-0963">Cytoplasm</keyword>
<evidence type="ECO:0000256" key="10">
    <source>
        <dbReference type="ARBA" id="ARBA00022917"/>
    </source>
</evidence>
<keyword evidence="4 12" id="KW-0436">Ligase</keyword>
<name>A0A7K4MXL5_9ARCH</name>
<keyword evidence="5 12" id="KW-0479">Metal-binding</keyword>
<evidence type="ECO:0000256" key="1">
    <source>
        <dbReference type="ARBA" id="ARBA00008226"/>
    </source>
</evidence>
<protein>
    <recommendedName>
        <fullName evidence="12">Alanine--tRNA ligase</fullName>
        <ecNumber evidence="12">6.1.1.7</ecNumber>
    </recommendedName>
    <alternativeName>
        <fullName evidence="12">Alanyl-tRNA synthetase</fullName>
        <shortName evidence="12">AlaRS</shortName>
    </alternativeName>
</protein>